<comment type="catalytic activity">
    <reaction evidence="19 20">
        <text>shikimate + ATP = 3-phosphoshikimate + ADP + H(+)</text>
        <dbReference type="Rhea" id="RHEA:13121"/>
        <dbReference type="ChEBI" id="CHEBI:15378"/>
        <dbReference type="ChEBI" id="CHEBI:30616"/>
        <dbReference type="ChEBI" id="CHEBI:36208"/>
        <dbReference type="ChEBI" id="CHEBI:145989"/>
        <dbReference type="ChEBI" id="CHEBI:456216"/>
        <dbReference type="EC" id="2.7.1.71"/>
    </reaction>
</comment>
<evidence type="ECO:0000256" key="22">
    <source>
        <dbReference type="SAM" id="MobiDB-lite"/>
    </source>
</evidence>
<keyword evidence="7 21" id="KW-0963">Cytoplasm</keyword>
<dbReference type="Pfam" id="PF24621">
    <property type="entry name" value="DHQS_C"/>
    <property type="match status" value="1"/>
</dbReference>
<dbReference type="InterPro" id="IPR023000">
    <property type="entry name" value="Shikimate_kinase_CS"/>
</dbReference>
<dbReference type="AlphaFoldDB" id="A0A9W6LQN3"/>
<feature type="binding site" evidence="20">
    <location>
        <position position="166"/>
    </location>
    <ligand>
        <name>substrate</name>
    </ligand>
</feature>
<dbReference type="InterPro" id="IPR016037">
    <property type="entry name" value="DHQ_synth_AroB"/>
</dbReference>
<dbReference type="SUPFAM" id="SSF52540">
    <property type="entry name" value="P-loop containing nucleoside triphosphate hydrolases"/>
    <property type="match status" value="1"/>
</dbReference>
<evidence type="ECO:0000256" key="8">
    <source>
        <dbReference type="ARBA" id="ARBA00022605"/>
    </source>
</evidence>
<evidence type="ECO:0000256" key="7">
    <source>
        <dbReference type="ARBA" id="ARBA00022490"/>
    </source>
</evidence>
<dbReference type="PROSITE" id="PS01128">
    <property type="entry name" value="SHIKIMATE_KINASE"/>
    <property type="match status" value="1"/>
</dbReference>
<proteinExistence type="inferred from homology"/>
<dbReference type="InterPro" id="IPR027417">
    <property type="entry name" value="P-loop_NTPase"/>
</dbReference>
<comment type="caution">
    <text evidence="25">The sequence shown here is derived from an EMBL/GenBank/DDBJ whole genome shotgun (WGS) entry which is preliminary data.</text>
</comment>
<dbReference type="Gene3D" id="3.40.50.300">
    <property type="entry name" value="P-loop containing nucleotide triphosphate hydrolases"/>
    <property type="match status" value="1"/>
</dbReference>
<dbReference type="GO" id="GO:0005737">
    <property type="term" value="C:cytoplasm"/>
    <property type="evidence" value="ECO:0007669"/>
    <property type="project" value="UniProtKB-SubCell"/>
</dbReference>
<comment type="subunit">
    <text evidence="20">Monomer.</text>
</comment>
<protein>
    <recommendedName>
        <fullName evidence="20 21">Multifunctional fusion protein</fullName>
    </recommendedName>
    <domain>
        <recommendedName>
            <fullName evidence="20">Shikimate kinase</fullName>
            <shortName evidence="20">SK</shortName>
            <ecNumber evidence="20">2.7.1.71</ecNumber>
        </recommendedName>
    </domain>
    <domain>
        <recommendedName>
            <fullName evidence="21">3-dehydroquinate synthase</fullName>
            <shortName evidence="21">DHQS</shortName>
            <ecNumber evidence="21">4.2.3.4</ecNumber>
        </recommendedName>
    </domain>
</protein>
<dbReference type="Pfam" id="PF01761">
    <property type="entry name" value="DHQ_synthase"/>
    <property type="match status" value="1"/>
</dbReference>
<keyword evidence="8 21" id="KW-0028">Amino-acid biosynthesis</keyword>
<dbReference type="EC" id="2.7.1.71" evidence="20"/>
<keyword evidence="13 20" id="KW-0067">ATP-binding</keyword>
<dbReference type="GO" id="GO:0009073">
    <property type="term" value="P:aromatic amino acid family biosynthetic process"/>
    <property type="evidence" value="ECO:0007669"/>
    <property type="project" value="UniProtKB-KW"/>
</dbReference>
<feature type="domain" description="3-dehydroquinate synthase C-terminal" evidence="24">
    <location>
        <begin position="415"/>
        <end position="564"/>
    </location>
</feature>
<dbReference type="InterPro" id="IPR056179">
    <property type="entry name" value="DHQS_C"/>
</dbReference>
<evidence type="ECO:0000259" key="23">
    <source>
        <dbReference type="Pfam" id="PF01761"/>
    </source>
</evidence>
<feature type="binding site" evidence="21">
    <location>
        <begin position="339"/>
        <end position="343"/>
    </location>
    <ligand>
        <name>NAD(+)</name>
        <dbReference type="ChEBI" id="CHEBI:57540"/>
    </ligand>
</feature>
<dbReference type="GO" id="GO:0000287">
    <property type="term" value="F:magnesium ion binding"/>
    <property type="evidence" value="ECO:0007669"/>
    <property type="project" value="UniProtKB-UniRule"/>
</dbReference>
<comment type="catalytic activity">
    <reaction evidence="1 21">
        <text>7-phospho-2-dehydro-3-deoxy-D-arabino-heptonate = 3-dehydroquinate + phosphate</text>
        <dbReference type="Rhea" id="RHEA:21968"/>
        <dbReference type="ChEBI" id="CHEBI:32364"/>
        <dbReference type="ChEBI" id="CHEBI:43474"/>
        <dbReference type="ChEBI" id="CHEBI:58394"/>
        <dbReference type="EC" id="4.2.3.4"/>
    </reaction>
</comment>
<evidence type="ECO:0000256" key="16">
    <source>
        <dbReference type="ARBA" id="ARBA00023239"/>
    </source>
</evidence>
<feature type="binding site" evidence="21">
    <location>
        <position position="376"/>
    </location>
    <ligand>
        <name>NAD(+)</name>
        <dbReference type="ChEBI" id="CHEBI:57540"/>
    </ligand>
</feature>
<dbReference type="Pfam" id="PF01202">
    <property type="entry name" value="SKI"/>
    <property type="match status" value="1"/>
</dbReference>
<evidence type="ECO:0000256" key="20">
    <source>
        <dbReference type="HAMAP-Rule" id="MF_00109"/>
    </source>
</evidence>
<evidence type="ECO:0000256" key="2">
    <source>
        <dbReference type="ARBA" id="ARBA00001911"/>
    </source>
</evidence>
<evidence type="ECO:0000256" key="14">
    <source>
        <dbReference type="ARBA" id="ARBA00023027"/>
    </source>
</evidence>
<dbReference type="InterPro" id="IPR000623">
    <property type="entry name" value="Shikimate_kinase/TSH1"/>
</dbReference>
<dbReference type="PANTHER" id="PTHR43622:SF7">
    <property type="entry name" value="3-DEHYDROQUINATE SYNTHASE, CHLOROPLASTIC"/>
    <property type="match status" value="1"/>
</dbReference>
<comment type="pathway">
    <text evidence="5 20">Metabolic intermediate biosynthesis; chorismate biosynthesis; chorismate from D-erythrose 4-phosphate and phosphoenolpyruvate: step 5/7.</text>
</comment>
<feature type="binding site" evidence="20">
    <location>
        <position position="44"/>
    </location>
    <ligand>
        <name>Mg(2+)</name>
        <dbReference type="ChEBI" id="CHEBI:18420"/>
    </ligand>
</feature>
<dbReference type="InterPro" id="IPR030960">
    <property type="entry name" value="DHQS/DOIS_N"/>
</dbReference>
<keyword evidence="15 21" id="KW-0057">Aromatic amino acid biosynthesis</keyword>
<evidence type="ECO:0000256" key="18">
    <source>
        <dbReference type="ARBA" id="ARBA00023285"/>
    </source>
</evidence>
<dbReference type="GO" id="GO:0005524">
    <property type="term" value="F:ATP binding"/>
    <property type="evidence" value="ECO:0007669"/>
    <property type="project" value="UniProtKB-UniRule"/>
</dbReference>
<dbReference type="InterPro" id="IPR050071">
    <property type="entry name" value="Dehydroquinate_synthase"/>
</dbReference>
<comment type="similarity">
    <text evidence="6 21">Belongs to the sugar phosphate cyclases superfamily. Dehydroquinate synthase family.</text>
</comment>
<evidence type="ECO:0000256" key="11">
    <source>
        <dbReference type="ARBA" id="ARBA00022741"/>
    </source>
</evidence>
<dbReference type="PANTHER" id="PTHR43622">
    <property type="entry name" value="3-DEHYDROQUINATE SYNTHASE"/>
    <property type="match status" value="1"/>
</dbReference>
<organism evidence="25 26">
    <name type="scientific">Methylocystis echinoides</name>
    <dbReference type="NCBI Taxonomy" id="29468"/>
    <lineage>
        <taxon>Bacteria</taxon>
        <taxon>Pseudomonadati</taxon>
        <taxon>Pseudomonadota</taxon>
        <taxon>Alphaproteobacteria</taxon>
        <taxon>Hyphomicrobiales</taxon>
        <taxon>Methylocystaceae</taxon>
        <taxon>Methylocystis</taxon>
    </lineage>
</organism>
<dbReference type="PRINTS" id="PR01100">
    <property type="entry name" value="SHIKIMTKNASE"/>
</dbReference>
<keyword evidence="16 21" id="KW-0456">Lyase</keyword>
<evidence type="ECO:0000313" key="26">
    <source>
        <dbReference type="Proteomes" id="UP001144323"/>
    </source>
</evidence>
<evidence type="ECO:0000256" key="13">
    <source>
        <dbReference type="ARBA" id="ARBA00022840"/>
    </source>
</evidence>
<comment type="similarity">
    <text evidence="20">Belongs to the shikimate kinase family.</text>
</comment>
<comment type="subcellular location">
    <subcellularLocation>
        <location evidence="21">Cytoplasm</location>
    </subcellularLocation>
</comment>
<comment type="function">
    <text evidence="20">Catalyzes the specific phosphorylation of the 3-hydroxyl group of shikimic acid using ATP as a cosubstrate.</text>
</comment>
<evidence type="ECO:0000256" key="5">
    <source>
        <dbReference type="ARBA" id="ARBA00004842"/>
    </source>
</evidence>
<dbReference type="GO" id="GO:0008652">
    <property type="term" value="P:amino acid biosynthetic process"/>
    <property type="evidence" value="ECO:0007669"/>
    <property type="project" value="UniProtKB-KW"/>
</dbReference>
<feature type="binding site" evidence="21">
    <location>
        <position position="385"/>
    </location>
    <ligand>
        <name>NAD(+)</name>
        <dbReference type="ChEBI" id="CHEBI:57540"/>
    </ligand>
</feature>
<evidence type="ECO:0000259" key="24">
    <source>
        <dbReference type="Pfam" id="PF24621"/>
    </source>
</evidence>
<dbReference type="SUPFAM" id="SSF56796">
    <property type="entry name" value="Dehydroquinate synthase-like"/>
    <property type="match status" value="1"/>
</dbReference>
<reference evidence="25" key="1">
    <citation type="journal article" date="2023" name="Int. J. Syst. Evol. Microbiol.">
        <title>Methylocystis iwaonis sp. nov., a type II methane-oxidizing bacterium from surface soil of a rice paddy field in Japan, and emended description of the genus Methylocystis (ex Whittenbury et al. 1970) Bowman et al. 1993.</title>
        <authorList>
            <person name="Kaise H."/>
            <person name="Sawadogo J.B."/>
            <person name="Alam M.S."/>
            <person name="Ueno C."/>
            <person name="Dianou D."/>
            <person name="Shinjo R."/>
            <person name="Asakawa S."/>
        </authorList>
    </citation>
    <scope>NUCLEOTIDE SEQUENCE</scope>
    <source>
        <strain evidence="25">LMG27198</strain>
    </source>
</reference>
<dbReference type="FunFam" id="3.40.50.1970:FF:000001">
    <property type="entry name" value="3-dehydroquinate synthase"/>
    <property type="match status" value="1"/>
</dbReference>
<keyword evidence="18 21" id="KW-0170">Cobalt</keyword>
<keyword evidence="12 20" id="KW-0418">Kinase</keyword>
<dbReference type="CDD" id="cd08195">
    <property type="entry name" value="DHQS"/>
    <property type="match status" value="1"/>
</dbReference>
<comment type="function">
    <text evidence="3 21">Catalyzes the conversion of 3-deoxy-D-arabino-heptulosonate 7-phosphate (DAHP) to dehydroquinate (DHQ).</text>
</comment>
<keyword evidence="20" id="KW-0460">Magnesium</keyword>
<dbReference type="Gene3D" id="3.40.50.1970">
    <property type="match status" value="1"/>
</dbReference>
<keyword evidence="21" id="KW-0862">Zinc</keyword>
<feature type="binding site" evidence="21">
    <location>
        <position position="480"/>
    </location>
    <ligand>
        <name>Zn(2+)</name>
        <dbReference type="ChEBI" id="CHEBI:29105"/>
    </ligand>
</feature>
<keyword evidence="26" id="KW-1185">Reference proteome</keyword>
<keyword evidence="10 21" id="KW-0479">Metal-binding</keyword>
<dbReference type="InterPro" id="IPR031322">
    <property type="entry name" value="Shikimate/glucono_kinase"/>
</dbReference>
<feature type="binding site" evidence="21">
    <location>
        <position position="499"/>
    </location>
    <ligand>
        <name>Zn(2+)</name>
        <dbReference type="ChEBI" id="CHEBI:29105"/>
    </ligand>
</feature>
<feature type="domain" description="3-dehydroquinate synthase N-terminal" evidence="23">
    <location>
        <begin position="301"/>
        <end position="413"/>
    </location>
</feature>
<evidence type="ECO:0000256" key="19">
    <source>
        <dbReference type="ARBA" id="ARBA00048567"/>
    </source>
</evidence>
<feature type="binding site" evidence="20">
    <location>
        <begin position="40"/>
        <end position="45"/>
    </location>
    <ligand>
        <name>ATP</name>
        <dbReference type="ChEBI" id="CHEBI:30616"/>
    </ligand>
</feature>
<dbReference type="NCBIfam" id="NF010552">
    <property type="entry name" value="PRK13946.1"/>
    <property type="match status" value="1"/>
</dbReference>
<dbReference type="HAMAP" id="MF_00110">
    <property type="entry name" value="DHQ_synthase"/>
    <property type="match status" value="1"/>
</dbReference>
<comment type="pathway">
    <text evidence="4 21">Metabolic intermediate biosynthesis; chorismate biosynthesis; chorismate from D-erythrose 4-phosphate and phosphoenolpyruvate: step 2/7.</text>
</comment>
<name>A0A9W6LQN3_9HYPH</name>
<feature type="binding site" evidence="20">
    <location>
        <position position="147"/>
    </location>
    <ligand>
        <name>ATP</name>
        <dbReference type="ChEBI" id="CHEBI:30616"/>
    </ligand>
</feature>
<evidence type="ECO:0000256" key="21">
    <source>
        <dbReference type="HAMAP-Rule" id="MF_00110"/>
    </source>
</evidence>
<gene>
    <name evidence="20" type="primary">aroK</name>
    <name evidence="21" type="synonym">aroB</name>
    <name evidence="25" type="ORF">LMG27198_03960</name>
</gene>
<feature type="binding site" evidence="21">
    <location>
        <position position="418"/>
    </location>
    <ligand>
        <name>Zn(2+)</name>
        <dbReference type="ChEBI" id="CHEBI:29105"/>
    </ligand>
</feature>
<keyword evidence="17" id="KW-0511">Multifunctional enzyme</keyword>
<evidence type="ECO:0000256" key="1">
    <source>
        <dbReference type="ARBA" id="ARBA00001393"/>
    </source>
</evidence>
<dbReference type="Gene3D" id="1.20.1090.10">
    <property type="entry name" value="Dehydroquinate synthase-like - alpha domain"/>
    <property type="match status" value="1"/>
</dbReference>
<evidence type="ECO:0000313" key="25">
    <source>
        <dbReference type="EMBL" id="GLI91404.1"/>
    </source>
</evidence>
<feature type="compositionally biased region" description="Polar residues" evidence="22">
    <location>
        <begin position="1"/>
        <end position="10"/>
    </location>
</feature>
<keyword evidence="14 21" id="KW-0520">NAD</keyword>
<dbReference type="GO" id="GO:0004765">
    <property type="term" value="F:shikimate kinase activity"/>
    <property type="evidence" value="ECO:0007669"/>
    <property type="project" value="UniProtKB-UniRule"/>
</dbReference>
<keyword evidence="11 21" id="KW-0547">Nucleotide-binding</keyword>
<comment type="cofactor">
    <cofactor evidence="2 21">
        <name>NAD(+)</name>
        <dbReference type="ChEBI" id="CHEBI:57540"/>
    </cofactor>
</comment>
<dbReference type="EC" id="4.2.3.4" evidence="21"/>
<dbReference type="Proteomes" id="UP001144323">
    <property type="component" value="Unassembled WGS sequence"/>
</dbReference>
<evidence type="ECO:0000256" key="12">
    <source>
        <dbReference type="ARBA" id="ARBA00022777"/>
    </source>
</evidence>
<comment type="cofactor">
    <cofactor evidence="20">
        <name>Mg(2+)</name>
        <dbReference type="ChEBI" id="CHEBI:18420"/>
    </cofactor>
    <text evidence="20">Binds 1 Mg(2+) ion per subunit.</text>
</comment>
<comment type="caution">
    <text evidence="21">Lacks conserved residue(s) required for the propagation of feature annotation.</text>
</comment>
<dbReference type="NCBIfam" id="TIGR01357">
    <property type="entry name" value="aroB"/>
    <property type="match status" value="1"/>
</dbReference>
<evidence type="ECO:0000256" key="10">
    <source>
        <dbReference type="ARBA" id="ARBA00022723"/>
    </source>
</evidence>
<evidence type="ECO:0000256" key="3">
    <source>
        <dbReference type="ARBA" id="ARBA00003485"/>
    </source>
</evidence>
<feature type="region of interest" description="Disordered" evidence="22">
    <location>
        <begin position="1"/>
        <end position="20"/>
    </location>
</feature>
<comment type="cofactor">
    <cofactor evidence="21">
        <name>Co(2+)</name>
        <dbReference type="ChEBI" id="CHEBI:48828"/>
    </cofactor>
    <cofactor evidence="21">
        <name>Zn(2+)</name>
        <dbReference type="ChEBI" id="CHEBI:29105"/>
    </cofactor>
    <text evidence="21">Binds 1 divalent metal cation per subunit. Can use either Co(2+) or Zn(2+).</text>
</comment>
<evidence type="ECO:0000256" key="9">
    <source>
        <dbReference type="ARBA" id="ARBA00022679"/>
    </source>
</evidence>
<sequence length="602" mass="65130">MIRPQTTSTPAAPPGGGDERASTIRAALAGRALVFVGMMGSGKSAIGQRLAARLGLPFVDADAEIVAAAAGMTIPEIFAKYGERYFRDGERRVIMRLLNAGEMVLATGGGAFMDPRTRERVSARGVSIWLDADHKTLMKRVRRKNDRPLLHTDDPEETLRRLLETRRPMYELADIRVESRDEPQDVMVEEVIDALVAQLPRIDAARKAQKKDFAKAMTHLHLERVHADQGATHRETIHVALAGRSYDILIGAGLVEEAGAHIARIAPGAACAIVTDENVARLHLPTLEKSLTDAGIRYTTIIVKPGEGSKSLATFGRVCDEVLAARIERRDLIVAFGGGVVGDLAGYVAASVRRGSRFVQIPTTLLSQVDSSVGGKTGINSPHGKNLIGAFHQPSLVLADVDVLRTLSLREYRAGYAEVVKYGLIGDKRFFEWLEADAEAVFHSRAEQICAVAVSCETKATIVARDETEQGDRALLNLGHTFGHAFELLTHYDSARLVHGEGVAIGMACAARFSARLGLCAPQDAERVAKHLASVGLPTEIRQIPGFDSDARAILDAMYQDKKVEGGALTFILMRGVGEAFIAKSVEPGEVLSFLNDELLRA</sequence>
<feature type="binding site" evidence="20">
    <location>
        <position position="109"/>
    </location>
    <ligand>
        <name>substrate</name>
    </ligand>
</feature>
<evidence type="ECO:0000256" key="6">
    <source>
        <dbReference type="ARBA" id="ARBA00005412"/>
    </source>
</evidence>
<evidence type="ECO:0000256" key="17">
    <source>
        <dbReference type="ARBA" id="ARBA00023268"/>
    </source>
</evidence>
<evidence type="ECO:0000256" key="15">
    <source>
        <dbReference type="ARBA" id="ARBA00023141"/>
    </source>
</evidence>
<feature type="binding site" evidence="20">
    <location>
        <position position="87"/>
    </location>
    <ligand>
        <name>substrate</name>
    </ligand>
</feature>
<dbReference type="GO" id="GO:0009423">
    <property type="term" value="P:chorismate biosynthetic process"/>
    <property type="evidence" value="ECO:0007669"/>
    <property type="project" value="UniProtKB-UniRule"/>
</dbReference>
<feature type="binding site" evidence="21">
    <location>
        <begin position="363"/>
        <end position="364"/>
    </location>
    <ligand>
        <name>NAD(+)</name>
        <dbReference type="ChEBI" id="CHEBI:57540"/>
    </ligand>
</feature>
<dbReference type="HAMAP" id="MF_00109">
    <property type="entry name" value="Shikimate_kinase"/>
    <property type="match status" value="1"/>
</dbReference>
<dbReference type="CDD" id="cd00464">
    <property type="entry name" value="SK"/>
    <property type="match status" value="1"/>
</dbReference>
<dbReference type="RefSeq" id="WP_281800032.1">
    <property type="nucleotide sequence ID" value="NZ_BSEC01000001.1"/>
</dbReference>
<evidence type="ECO:0000256" key="4">
    <source>
        <dbReference type="ARBA" id="ARBA00004661"/>
    </source>
</evidence>
<accession>A0A9W6LQN3</accession>
<keyword evidence="9 20" id="KW-0808">Transferase</keyword>
<feature type="binding site" evidence="20">
    <location>
        <position position="62"/>
    </location>
    <ligand>
        <name>substrate</name>
    </ligand>
</feature>
<dbReference type="EMBL" id="BSEC01000001">
    <property type="protein sequence ID" value="GLI91404.1"/>
    <property type="molecule type" value="Genomic_DNA"/>
</dbReference>
<dbReference type="GO" id="GO:0003856">
    <property type="term" value="F:3-dehydroquinate synthase activity"/>
    <property type="evidence" value="ECO:0007669"/>
    <property type="project" value="UniProtKB-UniRule"/>
</dbReference>